<dbReference type="GO" id="GO:0009086">
    <property type="term" value="P:methionine biosynthetic process"/>
    <property type="evidence" value="ECO:0007669"/>
    <property type="project" value="TreeGrafter"/>
</dbReference>
<dbReference type="Gene3D" id="3.40.50.80">
    <property type="entry name" value="Nucleotide-binding domain of ferredoxin-NADP reductase (FNR) module"/>
    <property type="match status" value="1"/>
</dbReference>
<dbReference type="OMA" id="WLYVGAK"/>
<dbReference type="Gene3D" id="2.40.30.10">
    <property type="entry name" value="Translation factors"/>
    <property type="match status" value="1"/>
</dbReference>
<feature type="domain" description="FAD-binding FR-type" evidence="7">
    <location>
        <begin position="56"/>
        <end position="290"/>
    </location>
</feature>
<keyword evidence="4" id="KW-0560">Oxidoreductase</keyword>
<dbReference type="GO" id="GO:0050667">
    <property type="term" value="P:homocysteine metabolic process"/>
    <property type="evidence" value="ECO:0007669"/>
    <property type="project" value="TreeGrafter"/>
</dbReference>
<proteinExistence type="predicted"/>
<evidence type="ECO:0000256" key="2">
    <source>
        <dbReference type="ARBA" id="ARBA00022630"/>
    </source>
</evidence>
<evidence type="ECO:0000256" key="1">
    <source>
        <dbReference type="ARBA" id="ARBA00001974"/>
    </source>
</evidence>
<reference evidence="9" key="2">
    <citation type="submission" date="2018-07" db="EMBL/GenBank/DDBJ databases">
        <authorList>
            <person name="Quirk P.G."/>
            <person name="Krulwich T.A."/>
        </authorList>
    </citation>
    <scope>NUCLEOTIDE SEQUENCE</scope>
</reference>
<keyword evidence="3" id="KW-0274">FAD</keyword>
<evidence type="ECO:0000313" key="9">
    <source>
        <dbReference type="EMBL" id="SSX23211.1"/>
    </source>
</evidence>
<dbReference type="InterPro" id="IPR001709">
    <property type="entry name" value="Flavoprot_Pyr_Nucl_cyt_Rdtase"/>
</dbReference>
<evidence type="ECO:0000256" key="5">
    <source>
        <dbReference type="ARBA" id="ARBA00039088"/>
    </source>
</evidence>
<dbReference type="InterPro" id="IPR039261">
    <property type="entry name" value="FNR_nucleotide-bd"/>
</dbReference>
<sequence>MSVNSFIETVIESYKDVPVLNIPKESQEFIGIEYHQTLKCDINHLQSNCPLPFGASPVIDATITQYKVLAASDDVKTVYEINLELPERFEYFPGDTIGILARNKMDEVQEVIEKLGHKNISDQVFSVKSIDMKKKLPIYIPASQMMTIRKVLYECLDLHGVPKKLFLRALMNFTSDAREKRFLEILCSKEGTKTYSEFVESQNGTFLGLIRLLRTCRPDFSILLSHLPRLLPRPYSISSSPCHKNGKEIKFVFSFENGLVTSMLKDKIENASNEKKIEIYIRKSTQFRYSSEFFDKNLIMIGPGTGISPFIGFLSYKNDLNVKTGDMWLLTGCRYQNRNQLFSEELETFIQNKCLTKISKAFSRDPDSKYRYVQDLIRAEKEDFVKWILNSNTIIFVCGEGKKMLPDIQNTITQCLADVNLMAESDAIEFVKDLKKSGKYIEDIWI</sequence>
<name>A0A336KIS9_CULSO</name>
<evidence type="ECO:0000259" key="7">
    <source>
        <dbReference type="PROSITE" id="PS51384"/>
    </source>
</evidence>
<protein>
    <recommendedName>
        <fullName evidence="6">Methionine synthase reductase</fullName>
        <ecNumber evidence="5">1.16.1.8</ecNumber>
    </recommendedName>
</protein>
<dbReference type="EMBL" id="UFQS01000320">
    <property type="protein sequence ID" value="SSX02843.1"/>
    <property type="molecule type" value="Genomic_DNA"/>
</dbReference>
<dbReference type="PRINTS" id="PR00371">
    <property type="entry name" value="FPNCR"/>
</dbReference>
<gene>
    <name evidence="8" type="primary">CSON008481</name>
</gene>
<evidence type="ECO:0000256" key="4">
    <source>
        <dbReference type="ARBA" id="ARBA00023002"/>
    </source>
</evidence>
<dbReference type="InterPro" id="IPR023173">
    <property type="entry name" value="NADPH_Cyt_P450_Rdtase_alpha"/>
</dbReference>
<accession>A0A336KIS9</accession>
<dbReference type="VEuPathDB" id="VectorBase:CSON008481"/>
<dbReference type="InterPro" id="IPR001433">
    <property type="entry name" value="OxRdtase_FAD/NAD-bd"/>
</dbReference>
<dbReference type="InterPro" id="IPR003097">
    <property type="entry name" value="CysJ-like_FAD-binding"/>
</dbReference>
<dbReference type="GO" id="GO:0010181">
    <property type="term" value="F:FMN binding"/>
    <property type="evidence" value="ECO:0007669"/>
    <property type="project" value="TreeGrafter"/>
</dbReference>
<dbReference type="InterPro" id="IPR017938">
    <property type="entry name" value="Riboflavin_synthase-like_b-brl"/>
</dbReference>
<reference evidence="8" key="1">
    <citation type="submission" date="2018-04" db="EMBL/GenBank/DDBJ databases">
        <authorList>
            <person name="Go L.Y."/>
            <person name="Mitchell J.A."/>
        </authorList>
    </citation>
    <scope>NUCLEOTIDE SEQUENCE</scope>
    <source>
        <tissue evidence="8">Whole organism</tissue>
    </source>
</reference>
<dbReference type="PANTHER" id="PTHR19384">
    <property type="entry name" value="NITRIC OXIDE SYNTHASE-RELATED"/>
    <property type="match status" value="1"/>
</dbReference>
<evidence type="ECO:0000256" key="3">
    <source>
        <dbReference type="ARBA" id="ARBA00022827"/>
    </source>
</evidence>
<comment type="cofactor">
    <cofactor evidence="1">
        <name>FAD</name>
        <dbReference type="ChEBI" id="CHEBI:57692"/>
    </cofactor>
</comment>
<dbReference type="PROSITE" id="PS51384">
    <property type="entry name" value="FAD_FR"/>
    <property type="match status" value="1"/>
</dbReference>
<dbReference type="SUPFAM" id="SSF52343">
    <property type="entry name" value="Ferredoxin reductase-like, C-terminal NADP-linked domain"/>
    <property type="match status" value="1"/>
</dbReference>
<dbReference type="GO" id="GO:0005829">
    <property type="term" value="C:cytosol"/>
    <property type="evidence" value="ECO:0007669"/>
    <property type="project" value="TreeGrafter"/>
</dbReference>
<dbReference type="Gene3D" id="1.20.990.10">
    <property type="entry name" value="NADPH-cytochrome p450 Reductase, Chain A, domain 3"/>
    <property type="match status" value="1"/>
</dbReference>
<keyword evidence="2" id="KW-0285">Flavoprotein</keyword>
<evidence type="ECO:0000313" key="8">
    <source>
        <dbReference type="EMBL" id="SSX02843.1"/>
    </source>
</evidence>
<dbReference type="SUPFAM" id="SSF63380">
    <property type="entry name" value="Riboflavin synthase domain-like"/>
    <property type="match status" value="1"/>
</dbReference>
<evidence type="ECO:0000256" key="6">
    <source>
        <dbReference type="ARBA" id="ARBA00040659"/>
    </source>
</evidence>
<organism evidence="8">
    <name type="scientific">Culicoides sonorensis</name>
    <name type="common">Biting midge</name>
    <dbReference type="NCBI Taxonomy" id="179676"/>
    <lineage>
        <taxon>Eukaryota</taxon>
        <taxon>Metazoa</taxon>
        <taxon>Ecdysozoa</taxon>
        <taxon>Arthropoda</taxon>
        <taxon>Hexapoda</taxon>
        <taxon>Insecta</taxon>
        <taxon>Pterygota</taxon>
        <taxon>Neoptera</taxon>
        <taxon>Endopterygota</taxon>
        <taxon>Diptera</taxon>
        <taxon>Nematocera</taxon>
        <taxon>Chironomoidea</taxon>
        <taxon>Ceratopogonidae</taxon>
        <taxon>Ceratopogoninae</taxon>
        <taxon>Culicoides</taxon>
        <taxon>Monoculicoides</taxon>
    </lineage>
</organism>
<dbReference type="FunFam" id="1.20.990.10:FF:000007">
    <property type="entry name" value="Methionine synthase reductase"/>
    <property type="match status" value="1"/>
</dbReference>
<dbReference type="GO" id="GO:0030586">
    <property type="term" value="F:[methionine synthase] reductase (NADPH) activity"/>
    <property type="evidence" value="ECO:0007669"/>
    <property type="project" value="UniProtKB-EC"/>
</dbReference>
<dbReference type="AlphaFoldDB" id="A0A336KIS9"/>
<dbReference type="PANTHER" id="PTHR19384:SF84">
    <property type="entry name" value="METHIONINE SYNTHASE REDUCTASE"/>
    <property type="match status" value="1"/>
</dbReference>
<dbReference type="Pfam" id="PF00175">
    <property type="entry name" value="NAD_binding_1"/>
    <property type="match status" value="1"/>
</dbReference>
<dbReference type="InterPro" id="IPR017927">
    <property type="entry name" value="FAD-bd_FR_type"/>
</dbReference>
<dbReference type="Pfam" id="PF00667">
    <property type="entry name" value="FAD_binding_1"/>
    <property type="match status" value="1"/>
</dbReference>
<dbReference type="EMBL" id="UFQT01000320">
    <property type="protein sequence ID" value="SSX23211.1"/>
    <property type="molecule type" value="Genomic_DNA"/>
</dbReference>
<dbReference type="EC" id="1.16.1.8" evidence="5"/>
<dbReference type="GO" id="GO:0050660">
    <property type="term" value="F:flavin adenine dinucleotide binding"/>
    <property type="evidence" value="ECO:0007669"/>
    <property type="project" value="TreeGrafter"/>
</dbReference>